<feature type="chain" id="PRO_5035735312" evidence="1">
    <location>
        <begin position="21"/>
        <end position="81"/>
    </location>
</feature>
<keyword evidence="1" id="KW-0732">Signal</keyword>
<feature type="signal peptide" evidence="1">
    <location>
        <begin position="1"/>
        <end position="20"/>
    </location>
</feature>
<comment type="caution">
    <text evidence="2">The sequence shown here is derived from an EMBL/GenBank/DDBJ whole genome shotgun (WGS) entry which is preliminary data.</text>
</comment>
<protein>
    <submittedName>
        <fullName evidence="2">SENESCENCE-ASSOCIATED GENE 21, mitochondrial-like</fullName>
    </submittedName>
</protein>
<keyword evidence="3" id="KW-1185">Reference proteome</keyword>
<dbReference type="AlphaFoldDB" id="A0A8S0U112"/>
<dbReference type="Pfam" id="PF03242">
    <property type="entry name" value="LEA_3a"/>
    <property type="match status" value="1"/>
</dbReference>
<evidence type="ECO:0000313" key="3">
    <source>
        <dbReference type="Proteomes" id="UP000594638"/>
    </source>
</evidence>
<organism evidence="2 3">
    <name type="scientific">Olea europaea subsp. europaea</name>
    <dbReference type="NCBI Taxonomy" id="158383"/>
    <lineage>
        <taxon>Eukaryota</taxon>
        <taxon>Viridiplantae</taxon>
        <taxon>Streptophyta</taxon>
        <taxon>Embryophyta</taxon>
        <taxon>Tracheophyta</taxon>
        <taxon>Spermatophyta</taxon>
        <taxon>Magnoliopsida</taxon>
        <taxon>eudicotyledons</taxon>
        <taxon>Gunneridae</taxon>
        <taxon>Pentapetalae</taxon>
        <taxon>asterids</taxon>
        <taxon>lamiids</taxon>
        <taxon>Lamiales</taxon>
        <taxon>Oleaceae</taxon>
        <taxon>Oleeae</taxon>
        <taxon>Olea</taxon>
    </lineage>
</organism>
<gene>
    <name evidence="2" type="ORF">OLEA9_A097269</name>
</gene>
<name>A0A8S0U112_OLEEU</name>
<accession>A0A8S0U112</accession>
<dbReference type="PANTHER" id="PTHR33509:SF21">
    <property type="entry name" value="OS02G0564600 PROTEIN"/>
    <property type="match status" value="1"/>
</dbReference>
<reference evidence="2 3" key="1">
    <citation type="submission" date="2019-12" db="EMBL/GenBank/DDBJ databases">
        <authorList>
            <person name="Alioto T."/>
            <person name="Alioto T."/>
            <person name="Gomez Garrido J."/>
        </authorList>
    </citation>
    <scope>NUCLEOTIDE SEQUENCE [LARGE SCALE GENOMIC DNA]</scope>
</reference>
<evidence type="ECO:0000256" key="1">
    <source>
        <dbReference type="SAM" id="SignalP"/>
    </source>
</evidence>
<proteinExistence type="predicted"/>
<dbReference type="InterPro" id="IPR004926">
    <property type="entry name" value="LEA_3a"/>
</dbReference>
<sequence length="81" mass="9362">MAKFLLNNLLLLRRLSTVAAAASTKTHTTTSSVIKKVVESVRKEVFWMRDPKTGIWKPETHFEDIDAAELREKILFKKTKF</sequence>
<dbReference type="OrthoDB" id="780319at2759"/>
<dbReference type="Gramene" id="OE9A097269T1">
    <property type="protein sequence ID" value="OE9A097269C1"/>
    <property type="gene ID" value="OE9A097269"/>
</dbReference>
<dbReference type="Proteomes" id="UP000594638">
    <property type="component" value="Unassembled WGS sequence"/>
</dbReference>
<evidence type="ECO:0000313" key="2">
    <source>
        <dbReference type="EMBL" id="CAA3012451.1"/>
    </source>
</evidence>
<dbReference type="EMBL" id="CACTIH010007401">
    <property type="protein sequence ID" value="CAA3012451.1"/>
    <property type="molecule type" value="Genomic_DNA"/>
</dbReference>
<dbReference type="PANTHER" id="PTHR33509">
    <property type="entry name" value="LATE EMBRYOGENIS ABUNDANT PROTEIN 2-RELATED"/>
    <property type="match status" value="1"/>
</dbReference>